<keyword evidence="1" id="KW-0489">Methyltransferase</keyword>
<dbReference type="GO" id="GO:0032259">
    <property type="term" value="P:methylation"/>
    <property type="evidence" value="ECO:0007669"/>
    <property type="project" value="UniProtKB-KW"/>
</dbReference>
<dbReference type="InterPro" id="IPR042086">
    <property type="entry name" value="MeTrfase_capping"/>
</dbReference>
<dbReference type="GO" id="GO:0008168">
    <property type="term" value="F:methyltransferase activity"/>
    <property type="evidence" value="ECO:0007669"/>
    <property type="project" value="UniProtKB-KW"/>
</dbReference>
<keyword evidence="2" id="KW-0808">Transferase</keyword>
<dbReference type="EMBL" id="JAKOGI010000019">
    <property type="protein sequence ID" value="KAJ8449702.1"/>
    <property type="molecule type" value="Genomic_DNA"/>
</dbReference>
<dbReference type="OrthoDB" id="1523883at2759"/>
<sequence length="165" mass="18839">MPFYAPSPTEVEFLIEKEGSFSLDQIHVSQVSWQSGSDYNASNNSNNGASYQEEIFSNVQWYDFVKCMRSVSEPLLTSHFGEGIIEEVFQRYSQIVGVSMLAFNQDTTRSKQSILLLLNMSLELETLALLIRYLTGYVLLFSGFGLPTSRRNSLIYVLSEPMYYH</sequence>
<protein>
    <submittedName>
        <fullName evidence="5">Uncharacterized protein</fullName>
    </submittedName>
</protein>
<dbReference type="InterPro" id="IPR029063">
    <property type="entry name" value="SAM-dependent_MTases_sf"/>
</dbReference>
<gene>
    <name evidence="5" type="ORF">Cgig2_001358</name>
</gene>
<comment type="caution">
    <text evidence="5">The sequence shown here is derived from an EMBL/GenBank/DDBJ whole genome shotgun (WGS) entry which is preliminary data.</text>
</comment>
<reference evidence="5" key="1">
    <citation type="submission" date="2022-04" db="EMBL/GenBank/DDBJ databases">
        <title>Carnegiea gigantea Genome sequencing and assembly v2.</title>
        <authorList>
            <person name="Copetti D."/>
            <person name="Sanderson M.J."/>
            <person name="Burquez A."/>
            <person name="Wojciechowski M.F."/>
        </authorList>
    </citation>
    <scope>NUCLEOTIDE SEQUENCE</scope>
    <source>
        <strain evidence="5">SGP5-SGP5p</strain>
        <tissue evidence="5">Aerial part</tissue>
    </source>
</reference>
<keyword evidence="3" id="KW-0479">Metal-binding</keyword>
<dbReference type="PANTHER" id="PTHR31009">
    <property type="entry name" value="S-ADENOSYL-L-METHIONINE:CARBOXYL METHYLTRANSFERASE FAMILY PROTEIN"/>
    <property type="match status" value="1"/>
</dbReference>
<name>A0A9Q1KW73_9CARY</name>
<dbReference type="GO" id="GO:0046872">
    <property type="term" value="F:metal ion binding"/>
    <property type="evidence" value="ECO:0007669"/>
    <property type="project" value="UniProtKB-KW"/>
</dbReference>
<evidence type="ECO:0000256" key="4">
    <source>
        <dbReference type="ARBA" id="ARBA00022842"/>
    </source>
</evidence>
<evidence type="ECO:0000313" key="6">
    <source>
        <dbReference type="Proteomes" id="UP001153076"/>
    </source>
</evidence>
<dbReference type="Proteomes" id="UP001153076">
    <property type="component" value="Unassembled WGS sequence"/>
</dbReference>
<dbReference type="Gene3D" id="1.10.1200.270">
    <property type="entry name" value="Methyltransferase, alpha-helical capping domain"/>
    <property type="match status" value="1"/>
</dbReference>
<organism evidence="5 6">
    <name type="scientific">Carnegiea gigantea</name>
    <dbReference type="NCBI Taxonomy" id="171969"/>
    <lineage>
        <taxon>Eukaryota</taxon>
        <taxon>Viridiplantae</taxon>
        <taxon>Streptophyta</taxon>
        <taxon>Embryophyta</taxon>
        <taxon>Tracheophyta</taxon>
        <taxon>Spermatophyta</taxon>
        <taxon>Magnoliopsida</taxon>
        <taxon>eudicotyledons</taxon>
        <taxon>Gunneridae</taxon>
        <taxon>Pentapetalae</taxon>
        <taxon>Caryophyllales</taxon>
        <taxon>Cactineae</taxon>
        <taxon>Cactaceae</taxon>
        <taxon>Cactoideae</taxon>
        <taxon>Echinocereeae</taxon>
        <taxon>Carnegiea</taxon>
    </lineage>
</organism>
<evidence type="ECO:0000256" key="2">
    <source>
        <dbReference type="ARBA" id="ARBA00022679"/>
    </source>
</evidence>
<dbReference type="Pfam" id="PF03492">
    <property type="entry name" value="Methyltransf_7"/>
    <property type="match status" value="1"/>
</dbReference>
<dbReference type="InterPro" id="IPR005299">
    <property type="entry name" value="MeTrfase_7"/>
</dbReference>
<evidence type="ECO:0000313" key="5">
    <source>
        <dbReference type="EMBL" id="KAJ8449702.1"/>
    </source>
</evidence>
<dbReference type="SUPFAM" id="SSF53335">
    <property type="entry name" value="S-adenosyl-L-methionine-dependent methyltransferases"/>
    <property type="match status" value="1"/>
</dbReference>
<accession>A0A9Q1KW73</accession>
<dbReference type="AlphaFoldDB" id="A0A9Q1KW73"/>
<keyword evidence="4" id="KW-0460">Magnesium</keyword>
<proteinExistence type="predicted"/>
<evidence type="ECO:0000256" key="3">
    <source>
        <dbReference type="ARBA" id="ARBA00022723"/>
    </source>
</evidence>
<keyword evidence="6" id="KW-1185">Reference proteome</keyword>
<evidence type="ECO:0000256" key="1">
    <source>
        <dbReference type="ARBA" id="ARBA00022603"/>
    </source>
</evidence>